<dbReference type="WBParaSite" id="JU765_v2.g16302.t1">
    <property type="protein sequence ID" value="JU765_v2.g16302.t1"/>
    <property type="gene ID" value="JU765_v2.g16302"/>
</dbReference>
<organism evidence="1 2">
    <name type="scientific">Panagrolaimus sp. JU765</name>
    <dbReference type="NCBI Taxonomy" id="591449"/>
    <lineage>
        <taxon>Eukaryota</taxon>
        <taxon>Metazoa</taxon>
        <taxon>Ecdysozoa</taxon>
        <taxon>Nematoda</taxon>
        <taxon>Chromadorea</taxon>
        <taxon>Rhabditida</taxon>
        <taxon>Tylenchina</taxon>
        <taxon>Panagrolaimomorpha</taxon>
        <taxon>Panagrolaimoidea</taxon>
        <taxon>Panagrolaimidae</taxon>
        <taxon>Panagrolaimus</taxon>
    </lineage>
</organism>
<reference evidence="2" key="1">
    <citation type="submission" date="2022-11" db="UniProtKB">
        <authorList>
            <consortium name="WormBaseParasite"/>
        </authorList>
    </citation>
    <scope>IDENTIFICATION</scope>
</reference>
<protein>
    <submittedName>
        <fullName evidence="2">Lipid-binding serum glycoprotein C-terminal domain-containing protein</fullName>
    </submittedName>
</protein>
<evidence type="ECO:0000313" key="2">
    <source>
        <dbReference type="WBParaSite" id="JU765_v2.g16302.t1"/>
    </source>
</evidence>
<sequence length="531" mass="59055">MHWIIILLFATCSAELNIPELLKNEKHTGAAGVKSRLSPSGINYVASFLTNSLIMELVTVSLDTAPQKIATSEGDLTIKDIKLGIHRAPETIESTLSPPNSIVIRVKNLNMTANILSEGVFSGQSVLLASAAQPVFRVILTKNFRGAPNLKIEDCKLLQGIPIKSTIQNEKIKSFVEKEALELLQSLLCSRIEFIVEERINARFGLLNPKVPLANINDDVIVNDLIEKMRFARRFKRSSLISSFNVTKAENLALDYTITDVRVTQAGLEIDTFGEVSLRGRGGTYFGPQPISLPSNAHPDTMLQMVVSDFVPNSLMYHGHTIGLFNTRITPSTPHFGPIMKTTCSFSSGTLFCLGDLFPTLRKLHPNKQLSLVFNTMQAPVIRFQSQNNGGIKFTLLGTISIFTMEETNEEKLAAEMSIDVSANMKLKLSSSTVRPKISLKTISLKTLSPKILLQKELDDSVMLAREVLQRLVNDILREGIPIPVHPLFQLHKPKVKVMERALLLQTNFVLNERLLRQLTAADLRKRVIRI</sequence>
<dbReference type="Proteomes" id="UP000887576">
    <property type="component" value="Unplaced"/>
</dbReference>
<accession>A0AC34QH94</accession>
<name>A0AC34QH94_9BILA</name>
<proteinExistence type="predicted"/>
<evidence type="ECO:0000313" key="1">
    <source>
        <dbReference type="Proteomes" id="UP000887576"/>
    </source>
</evidence>